<feature type="chain" id="PRO_5022787411" evidence="2">
    <location>
        <begin position="26"/>
        <end position="131"/>
    </location>
</feature>
<evidence type="ECO:0000313" key="4">
    <source>
        <dbReference type="Proteomes" id="UP000327085"/>
    </source>
</evidence>
<dbReference type="Gramene" id="VVA29624">
    <property type="protein sequence ID" value="VVA29624"/>
    <property type="gene ID" value="Prudul26B018167"/>
</dbReference>
<feature type="compositionally biased region" description="Basic and acidic residues" evidence="1">
    <location>
        <begin position="115"/>
        <end position="131"/>
    </location>
</feature>
<name>A0A5E4FQ73_PRUDU</name>
<feature type="compositionally biased region" description="Polar residues" evidence="1">
    <location>
        <begin position="98"/>
        <end position="114"/>
    </location>
</feature>
<dbReference type="InParanoid" id="A0A5E4FQ73"/>
<gene>
    <name evidence="3" type="ORF">ALMOND_2B018167</name>
</gene>
<feature type="compositionally biased region" description="Basic and acidic residues" evidence="1">
    <location>
        <begin position="43"/>
        <end position="52"/>
    </location>
</feature>
<evidence type="ECO:0000313" key="3">
    <source>
        <dbReference type="EMBL" id="VVA29624.1"/>
    </source>
</evidence>
<dbReference type="AlphaFoldDB" id="A0A5E4FQ73"/>
<accession>A0A5E4FQ73</accession>
<feature type="signal peptide" evidence="2">
    <location>
        <begin position="1"/>
        <end position="25"/>
    </location>
</feature>
<keyword evidence="2" id="KW-0732">Signal</keyword>
<evidence type="ECO:0000256" key="2">
    <source>
        <dbReference type="SAM" id="SignalP"/>
    </source>
</evidence>
<sequence length="131" mass="14214">MRTSSSSLVLFFAFVLVFASTQANAKRLTLEENQRLKAHHDRKLSTDQEESKPTAVPTAVVNGARDTNDKDAVTDQNQGKSGDTEKNTGVDNNDESDVNPTFGQYGAGSSSDSSPDTHRYYSTGDDRKPGL</sequence>
<organism evidence="3 4">
    <name type="scientific">Prunus dulcis</name>
    <name type="common">Almond</name>
    <name type="synonym">Amygdalus dulcis</name>
    <dbReference type="NCBI Taxonomy" id="3755"/>
    <lineage>
        <taxon>Eukaryota</taxon>
        <taxon>Viridiplantae</taxon>
        <taxon>Streptophyta</taxon>
        <taxon>Embryophyta</taxon>
        <taxon>Tracheophyta</taxon>
        <taxon>Spermatophyta</taxon>
        <taxon>Magnoliopsida</taxon>
        <taxon>eudicotyledons</taxon>
        <taxon>Gunneridae</taxon>
        <taxon>Pentapetalae</taxon>
        <taxon>rosids</taxon>
        <taxon>fabids</taxon>
        <taxon>Rosales</taxon>
        <taxon>Rosaceae</taxon>
        <taxon>Amygdaloideae</taxon>
        <taxon>Amygdaleae</taxon>
        <taxon>Prunus</taxon>
    </lineage>
</organism>
<reference evidence="4" key="1">
    <citation type="journal article" date="2020" name="Plant J.">
        <title>Transposons played a major role in the diversification between the closely related almond and peach genomes: results from the almond genome sequence.</title>
        <authorList>
            <person name="Alioto T."/>
            <person name="Alexiou K.G."/>
            <person name="Bardil A."/>
            <person name="Barteri F."/>
            <person name="Castanera R."/>
            <person name="Cruz F."/>
            <person name="Dhingra A."/>
            <person name="Duval H."/>
            <person name="Fernandez I Marti A."/>
            <person name="Frias L."/>
            <person name="Galan B."/>
            <person name="Garcia J.L."/>
            <person name="Howad W."/>
            <person name="Gomez-Garrido J."/>
            <person name="Gut M."/>
            <person name="Julca I."/>
            <person name="Morata J."/>
            <person name="Puigdomenech P."/>
            <person name="Ribeca P."/>
            <person name="Rubio Cabetas M.J."/>
            <person name="Vlasova A."/>
            <person name="Wirthensohn M."/>
            <person name="Garcia-Mas J."/>
            <person name="Gabaldon T."/>
            <person name="Casacuberta J.M."/>
            <person name="Arus P."/>
        </authorList>
    </citation>
    <scope>NUCLEOTIDE SEQUENCE [LARGE SCALE GENOMIC DNA]</scope>
    <source>
        <strain evidence="4">cv. Texas</strain>
    </source>
</reference>
<dbReference type="EMBL" id="CABIKO010000170">
    <property type="protein sequence ID" value="VVA29624.1"/>
    <property type="molecule type" value="Genomic_DNA"/>
</dbReference>
<proteinExistence type="predicted"/>
<evidence type="ECO:0000256" key="1">
    <source>
        <dbReference type="SAM" id="MobiDB-lite"/>
    </source>
</evidence>
<dbReference type="Proteomes" id="UP000327085">
    <property type="component" value="Chromosome 1"/>
</dbReference>
<feature type="region of interest" description="Disordered" evidence="1">
    <location>
        <begin position="31"/>
        <end position="131"/>
    </location>
</feature>
<protein>
    <submittedName>
        <fullName evidence="3">PREDICTED: PRUPE_1G115300</fullName>
    </submittedName>
</protein>